<dbReference type="Proteomes" id="UP000001519">
    <property type="component" value="Chromosome 6"/>
</dbReference>
<reference evidence="1 2" key="2">
    <citation type="journal article" date="2012" name="Nature">
        <title>Insights into hominid evolution from the gorilla genome sequence.</title>
        <authorList>
            <person name="Scally A."/>
            <person name="Dutheil J.Y."/>
            <person name="Hillier L.W."/>
            <person name="Jordan G.E."/>
            <person name="Goodhead I."/>
            <person name="Herrero J."/>
            <person name="Hobolth A."/>
            <person name="Lappalainen T."/>
            <person name="Mailund T."/>
            <person name="Marques-Bonet T."/>
            <person name="McCarthy S."/>
            <person name="Montgomery S.H."/>
            <person name="Schwalie P.C."/>
            <person name="Tang Y.A."/>
            <person name="Ward M.C."/>
            <person name="Xue Y."/>
            <person name="Yngvadottir B."/>
            <person name="Alkan C."/>
            <person name="Andersen L.N."/>
            <person name="Ayub Q."/>
            <person name="Ball E.V."/>
            <person name="Beal K."/>
            <person name="Bradley B.J."/>
            <person name="Chen Y."/>
            <person name="Clee C.M."/>
            <person name="Fitzgerald S."/>
            <person name="Graves T.A."/>
            <person name="Gu Y."/>
            <person name="Heath P."/>
            <person name="Heger A."/>
            <person name="Karakoc E."/>
            <person name="Kolb-Kokocinski A."/>
            <person name="Laird G.K."/>
            <person name="Lunter G."/>
            <person name="Meader S."/>
            <person name="Mort M."/>
            <person name="Mullikin J.C."/>
            <person name="Munch K."/>
            <person name="O'Connor T.D."/>
            <person name="Phillips A.D."/>
            <person name="Prado-Martinez J."/>
            <person name="Rogers A.S."/>
            <person name="Sajjadian S."/>
            <person name="Schmidt D."/>
            <person name="Shaw K."/>
            <person name="Simpson J.T."/>
            <person name="Stenson P.D."/>
            <person name="Turner D.J."/>
            <person name="Vigilant L."/>
            <person name="Vilella A.J."/>
            <person name="Whitener W."/>
            <person name="Zhu B."/>
            <person name="Cooper D.N."/>
            <person name="de Jong P."/>
            <person name="Dermitzakis E.T."/>
            <person name="Eichler E.E."/>
            <person name="Flicek P."/>
            <person name="Goldman N."/>
            <person name="Mundy N.I."/>
            <person name="Ning Z."/>
            <person name="Odom D.T."/>
            <person name="Ponting C.P."/>
            <person name="Quail M.A."/>
            <person name="Ryder O.A."/>
            <person name="Searle S.M."/>
            <person name="Warren W.C."/>
            <person name="Wilson R.K."/>
            <person name="Schierup M.H."/>
            <person name="Rogers J."/>
            <person name="Tyler-Smith C."/>
            <person name="Durbin R."/>
        </authorList>
    </citation>
    <scope>NUCLEOTIDE SEQUENCE [LARGE SCALE GENOMIC DNA]</scope>
</reference>
<name>A0A2I2YED2_GORGO</name>
<protein>
    <submittedName>
        <fullName evidence="1">Ring finger protein 146</fullName>
    </submittedName>
</protein>
<reference evidence="1" key="3">
    <citation type="submission" date="2025-08" db="UniProtKB">
        <authorList>
            <consortium name="Ensembl"/>
        </authorList>
    </citation>
    <scope>IDENTIFICATION</scope>
</reference>
<evidence type="ECO:0000313" key="2">
    <source>
        <dbReference type="Proteomes" id="UP000001519"/>
    </source>
</evidence>
<dbReference type="EMBL" id="CABD030047769">
    <property type="status" value="NOT_ANNOTATED_CDS"/>
    <property type="molecule type" value="Genomic_DNA"/>
</dbReference>
<proteinExistence type="predicted"/>
<keyword evidence="2" id="KW-1185">Reference proteome</keyword>
<dbReference type="AlphaFoldDB" id="A0A2I2YED2"/>
<gene>
    <name evidence="1" type="primary">RNF146</name>
</gene>
<dbReference type="Ensembl" id="ENSGGOT00000057978.1">
    <property type="protein sequence ID" value="ENSGGOP00000033267.1"/>
    <property type="gene ID" value="ENSGGOG00000012420.3"/>
</dbReference>
<sequence length="42" mass="4983">MCWGSSIFMLFSPLVLYDCYLYEALVITKHFFCPFLPELCKL</sequence>
<accession>A0A2I2YED2</accession>
<reference evidence="1" key="4">
    <citation type="submission" date="2025-09" db="UniProtKB">
        <authorList>
            <consortium name="Ensembl"/>
        </authorList>
    </citation>
    <scope>IDENTIFICATION</scope>
</reference>
<reference evidence="2" key="1">
    <citation type="submission" date="2011-05" db="EMBL/GenBank/DDBJ databases">
        <title>Insights into the evolution of the great apes provided by the gorilla genome.</title>
        <authorList>
            <person name="Scally A."/>
        </authorList>
    </citation>
    <scope>NUCLEOTIDE SEQUENCE [LARGE SCALE GENOMIC DNA]</scope>
</reference>
<dbReference type="Bgee" id="ENSGGOG00000012420">
    <property type="expression patterns" value="Expressed in cerebellum and 6 other cell types or tissues"/>
</dbReference>
<dbReference type="GeneTree" id="ENSGT00390000000358"/>
<evidence type="ECO:0000313" key="1">
    <source>
        <dbReference type="Ensembl" id="ENSGGOP00000033267.1"/>
    </source>
</evidence>
<organism evidence="1 2">
    <name type="scientific">Gorilla gorilla gorilla</name>
    <name type="common">Western lowland gorilla</name>
    <dbReference type="NCBI Taxonomy" id="9595"/>
    <lineage>
        <taxon>Eukaryota</taxon>
        <taxon>Metazoa</taxon>
        <taxon>Chordata</taxon>
        <taxon>Craniata</taxon>
        <taxon>Vertebrata</taxon>
        <taxon>Euteleostomi</taxon>
        <taxon>Mammalia</taxon>
        <taxon>Eutheria</taxon>
        <taxon>Euarchontoglires</taxon>
        <taxon>Primates</taxon>
        <taxon>Haplorrhini</taxon>
        <taxon>Catarrhini</taxon>
        <taxon>Hominidae</taxon>
        <taxon>Gorilla</taxon>
    </lineage>
</organism>
<dbReference type="EMBL" id="CABD030047770">
    <property type="status" value="NOT_ANNOTATED_CDS"/>
    <property type="molecule type" value="Genomic_DNA"/>
</dbReference>